<dbReference type="EMBL" id="AGNL01037625">
    <property type="protein sequence ID" value="EJK53521.1"/>
    <property type="molecule type" value="Genomic_DNA"/>
</dbReference>
<feature type="compositionally biased region" description="Basic and acidic residues" evidence="1">
    <location>
        <begin position="30"/>
        <end position="66"/>
    </location>
</feature>
<feature type="compositionally biased region" description="Basic and acidic residues" evidence="1">
    <location>
        <begin position="125"/>
        <end position="150"/>
    </location>
</feature>
<dbReference type="AlphaFoldDB" id="K0RXE2"/>
<evidence type="ECO:0000256" key="1">
    <source>
        <dbReference type="SAM" id="MobiDB-lite"/>
    </source>
</evidence>
<name>K0RXE2_THAOC</name>
<feature type="non-terminal residue" evidence="2">
    <location>
        <position position="1"/>
    </location>
</feature>
<accession>K0RXE2</accession>
<evidence type="ECO:0000313" key="2">
    <source>
        <dbReference type="EMBL" id="EJK53521.1"/>
    </source>
</evidence>
<keyword evidence="3" id="KW-1185">Reference proteome</keyword>
<comment type="caution">
    <text evidence="2">The sequence shown here is derived from an EMBL/GenBank/DDBJ whole genome shotgun (WGS) entry which is preliminary data.</text>
</comment>
<proteinExistence type="predicted"/>
<gene>
    <name evidence="2" type="ORF">THAOC_27028</name>
</gene>
<sequence>GEEQRVGPAQEESQRGHRGGQPPGSRHDRRRDQVRNGERGEQAALEVHTREAVPDGFTKENGKEVGKAGQADSSTGARSDYTPACAFPARPPASRLAGPLDADLRKNSDEGVTGGGEADVMRLPLQDRRDWRVRGGTRTNERRRDPRSYE</sequence>
<organism evidence="2 3">
    <name type="scientific">Thalassiosira oceanica</name>
    <name type="common">Marine diatom</name>
    <dbReference type="NCBI Taxonomy" id="159749"/>
    <lineage>
        <taxon>Eukaryota</taxon>
        <taxon>Sar</taxon>
        <taxon>Stramenopiles</taxon>
        <taxon>Ochrophyta</taxon>
        <taxon>Bacillariophyta</taxon>
        <taxon>Coscinodiscophyceae</taxon>
        <taxon>Thalassiosirophycidae</taxon>
        <taxon>Thalassiosirales</taxon>
        <taxon>Thalassiosiraceae</taxon>
        <taxon>Thalassiosira</taxon>
    </lineage>
</organism>
<reference evidence="2 3" key="1">
    <citation type="journal article" date="2012" name="Genome Biol.">
        <title>Genome and low-iron response of an oceanic diatom adapted to chronic iron limitation.</title>
        <authorList>
            <person name="Lommer M."/>
            <person name="Specht M."/>
            <person name="Roy A.S."/>
            <person name="Kraemer L."/>
            <person name="Andreson R."/>
            <person name="Gutowska M.A."/>
            <person name="Wolf J."/>
            <person name="Bergner S.V."/>
            <person name="Schilhabel M.B."/>
            <person name="Klostermeier U.C."/>
            <person name="Beiko R.G."/>
            <person name="Rosenstiel P."/>
            <person name="Hippler M."/>
            <person name="Laroche J."/>
        </authorList>
    </citation>
    <scope>NUCLEOTIDE SEQUENCE [LARGE SCALE GENOMIC DNA]</scope>
    <source>
        <strain evidence="2 3">CCMP1005</strain>
    </source>
</reference>
<evidence type="ECO:0000313" key="3">
    <source>
        <dbReference type="Proteomes" id="UP000266841"/>
    </source>
</evidence>
<protein>
    <submittedName>
        <fullName evidence="2">Uncharacterized protein</fullName>
    </submittedName>
</protein>
<dbReference type="Proteomes" id="UP000266841">
    <property type="component" value="Unassembled WGS sequence"/>
</dbReference>
<feature type="region of interest" description="Disordered" evidence="1">
    <location>
        <begin position="1"/>
        <end position="150"/>
    </location>
</feature>